<evidence type="ECO:0000313" key="1">
    <source>
        <dbReference type="EMBL" id="TFK73716.1"/>
    </source>
</evidence>
<protein>
    <submittedName>
        <fullName evidence="1">Uncharacterized protein</fullName>
    </submittedName>
</protein>
<accession>A0ACD3B797</accession>
<dbReference type="EMBL" id="ML208273">
    <property type="protein sequence ID" value="TFK73716.1"/>
    <property type="molecule type" value="Genomic_DNA"/>
</dbReference>
<keyword evidence="2" id="KW-1185">Reference proteome</keyword>
<proteinExistence type="predicted"/>
<evidence type="ECO:0000313" key="2">
    <source>
        <dbReference type="Proteomes" id="UP000308600"/>
    </source>
</evidence>
<dbReference type="Proteomes" id="UP000308600">
    <property type="component" value="Unassembled WGS sequence"/>
</dbReference>
<gene>
    <name evidence="1" type="ORF">BDN72DRAFT_893679</name>
</gene>
<organism evidence="1 2">
    <name type="scientific">Pluteus cervinus</name>
    <dbReference type="NCBI Taxonomy" id="181527"/>
    <lineage>
        <taxon>Eukaryota</taxon>
        <taxon>Fungi</taxon>
        <taxon>Dikarya</taxon>
        <taxon>Basidiomycota</taxon>
        <taxon>Agaricomycotina</taxon>
        <taxon>Agaricomycetes</taxon>
        <taxon>Agaricomycetidae</taxon>
        <taxon>Agaricales</taxon>
        <taxon>Pluteineae</taxon>
        <taxon>Pluteaceae</taxon>
        <taxon>Pluteus</taxon>
    </lineage>
</organism>
<sequence length="376" mass="41803">MFGSESAGARATATLVTIATEKFAYGIDVQNFRYAVIIDPQSIDLMKQEEGRVNRKKTPLFRAQVLLYMFKNTLKLARDMVDNTQKEKVQTQKSKKSQRKAGAGLDIGLARVLIAKCPVAEIDRLYDNPPTDPSCSVLCTTCYPSTPPASAPLLSIIPLSCDCSGCQPEMDNSEGGNGEGKTRKSPLPLNIRVTKVMRAHGVKVFREFREKLFDEADDTDPQISMTPASMFLPETVITALLDSFPGVLSKAKLGELLPLDDPDPDKITKASCHELLAPFIGSNKVLNKEAKRLFCLLWDLHGEFDDMREVKREEERIKRRLKKESLPEEDQNMDEGVVDEISSSSEDEPMAETSSSGIKWRINPSNRTVSIVESTK</sequence>
<name>A0ACD3B797_9AGAR</name>
<reference evidence="1 2" key="1">
    <citation type="journal article" date="2019" name="Nat. Ecol. Evol.">
        <title>Megaphylogeny resolves global patterns of mushroom evolution.</title>
        <authorList>
            <person name="Varga T."/>
            <person name="Krizsan K."/>
            <person name="Foldi C."/>
            <person name="Dima B."/>
            <person name="Sanchez-Garcia M."/>
            <person name="Sanchez-Ramirez S."/>
            <person name="Szollosi G.J."/>
            <person name="Szarkandi J.G."/>
            <person name="Papp V."/>
            <person name="Albert L."/>
            <person name="Andreopoulos W."/>
            <person name="Angelini C."/>
            <person name="Antonin V."/>
            <person name="Barry K.W."/>
            <person name="Bougher N.L."/>
            <person name="Buchanan P."/>
            <person name="Buyck B."/>
            <person name="Bense V."/>
            <person name="Catcheside P."/>
            <person name="Chovatia M."/>
            <person name="Cooper J."/>
            <person name="Damon W."/>
            <person name="Desjardin D."/>
            <person name="Finy P."/>
            <person name="Geml J."/>
            <person name="Haridas S."/>
            <person name="Hughes K."/>
            <person name="Justo A."/>
            <person name="Karasinski D."/>
            <person name="Kautmanova I."/>
            <person name="Kiss B."/>
            <person name="Kocsube S."/>
            <person name="Kotiranta H."/>
            <person name="LaButti K.M."/>
            <person name="Lechner B.E."/>
            <person name="Liimatainen K."/>
            <person name="Lipzen A."/>
            <person name="Lukacs Z."/>
            <person name="Mihaltcheva S."/>
            <person name="Morgado L.N."/>
            <person name="Niskanen T."/>
            <person name="Noordeloos M.E."/>
            <person name="Ohm R.A."/>
            <person name="Ortiz-Santana B."/>
            <person name="Ovrebo C."/>
            <person name="Racz N."/>
            <person name="Riley R."/>
            <person name="Savchenko A."/>
            <person name="Shiryaev A."/>
            <person name="Soop K."/>
            <person name="Spirin V."/>
            <person name="Szebenyi C."/>
            <person name="Tomsovsky M."/>
            <person name="Tulloss R.E."/>
            <person name="Uehling J."/>
            <person name="Grigoriev I.V."/>
            <person name="Vagvolgyi C."/>
            <person name="Papp T."/>
            <person name="Martin F.M."/>
            <person name="Miettinen O."/>
            <person name="Hibbett D.S."/>
            <person name="Nagy L.G."/>
        </authorList>
    </citation>
    <scope>NUCLEOTIDE SEQUENCE [LARGE SCALE GENOMIC DNA]</scope>
    <source>
        <strain evidence="1 2">NL-1719</strain>
    </source>
</reference>